<feature type="domain" description="CBM20" evidence="3">
    <location>
        <begin position="6"/>
        <end position="116"/>
    </location>
</feature>
<protein>
    <recommendedName>
        <fullName evidence="3">CBM20 domain-containing protein</fullName>
    </recommendedName>
</protein>
<accession>A0A397IEV1</accession>
<sequence>MASTSHLQKDTITSVFYVHLPPDITPKNYLPVVIGSCKSLGEWDVDKPKIILSLQANSTLWKSDPVTIPLNTHIEYKYATFYKGWSQYTCTFEGYEGGRADRLMKFQKNHYDIWQNNRLHIINPIKFQNDFRFVDCIYNSINDQNFKEKIMEFQTICSEHSDYVKSVTKIDFIRNKLSKEKNFLFVLLGYYMECPNKSLFEYILNYLDEEKKRTKTAENDILKDNQRFKEEVKESNKKVNSHNVSKKDNELLKTKNERLRDTSHLKKDTVFHVHLPPDITENHFPVVLVNTINRKIPLSLQPNSTLWKSDLVVIPLNTDVEYKYATREKGFKGFFSNFTYEGRASRRMKSQRNHYDIWQDNYQHSINRRKLKTDFRFIDRIYNSINDENFKDKIMEFQTICSEHREYVISVTKLDFIRNNKLSDFNSKEKNCFVFVLLGYYMKCSNKSLFEYILNYLDEENKGTKTAENDILKDNQRLKEKVKELNKKINGVEQDNKSLITRNNRLDKISDDLRRDNLNLTKDVDKLKVEKINLAKNVDKLKGTVEELDDYSKKVEESNKKQMESLNKNFRAQFEQEKETNKKIVNSLRKKLNDNGNGYFMLSEENAKLKEEASKYQAALGVATNTRLGDDDLNHSVKLKEDIKRLQTLLENYVTHLKPGTDININIEQIQILVQNYDCEIDNPKNPDKPLIKAILQRKVLDFVLEKYNSLLSDHKNDDKDEVQFTHTHQTYNQKNDTDENEYNQKIDTNENKCNQKDETDENKYSQKNDTDEYEYEYEYNQKMDTDENEYNQKMDTDENDPQFIQNHQTSYKDKDENENDDRFLELKIDSKAKELLDLINEFSTTREGTDEVIKVSATKTRQQIYGILGNRGFNKIIHNNEIHEHNFIHKVSNELNNMMDSYRKIKNVERKNNIEEKAPKLIQDICKLFLFRLNVQEPKLEYNFYKVGDEIDSKFMAGSWNDDEIDKLCVDICYFPLIGQNLASTTNKKMYMPAKVVARPKNVLQE</sequence>
<evidence type="ECO:0000313" key="5">
    <source>
        <dbReference type="Proteomes" id="UP000266861"/>
    </source>
</evidence>
<keyword evidence="5" id="KW-1185">Reference proteome</keyword>
<reference evidence="4 5" key="1">
    <citation type="submission" date="2018-08" db="EMBL/GenBank/DDBJ databases">
        <title>Genome and evolution of the arbuscular mycorrhizal fungus Diversispora epigaea (formerly Glomus versiforme) and its bacterial endosymbionts.</title>
        <authorList>
            <person name="Sun X."/>
            <person name="Fei Z."/>
            <person name="Harrison M."/>
        </authorList>
    </citation>
    <scope>NUCLEOTIDE SEQUENCE [LARGE SCALE GENOMIC DNA]</scope>
    <source>
        <strain evidence="4 5">IT104</strain>
    </source>
</reference>
<dbReference type="Pfam" id="PF00686">
    <property type="entry name" value="CBM_20"/>
    <property type="match status" value="1"/>
</dbReference>
<comment type="caution">
    <text evidence="4">The sequence shown here is derived from an EMBL/GenBank/DDBJ whole genome shotgun (WGS) entry which is preliminary data.</text>
</comment>
<dbReference type="GO" id="GO:2001070">
    <property type="term" value="F:starch binding"/>
    <property type="evidence" value="ECO:0007669"/>
    <property type="project" value="InterPro"/>
</dbReference>
<dbReference type="InterPro" id="IPR013783">
    <property type="entry name" value="Ig-like_fold"/>
</dbReference>
<name>A0A397IEV1_9GLOM</name>
<evidence type="ECO:0000313" key="4">
    <source>
        <dbReference type="EMBL" id="RHZ72296.1"/>
    </source>
</evidence>
<dbReference type="EMBL" id="PQFF01000225">
    <property type="protein sequence ID" value="RHZ72296.1"/>
    <property type="molecule type" value="Genomic_DNA"/>
</dbReference>
<dbReference type="PROSITE" id="PS51166">
    <property type="entry name" value="CBM20"/>
    <property type="match status" value="1"/>
</dbReference>
<dbReference type="InterPro" id="IPR013784">
    <property type="entry name" value="Carb-bd-like_fold"/>
</dbReference>
<evidence type="ECO:0000256" key="1">
    <source>
        <dbReference type="SAM" id="Coils"/>
    </source>
</evidence>
<organism evidence="4 5">
    <name type="scientific">Diversispora epigaea</name>
    <dbReference type="NCBI Taxonomy" id="1348612"/>
    <lineage>
        <taxon>Eukaryota</taxon>
        <taxon>Fungi</taxon>
        <taxon>Fungi incertae sedis</taxon>
        <taxon>Mucoromycota</taxon>
        <taxon>Glomeromycotina</taxon>
        <taxon>Glomeromycetes</taxon>
        <taxon>Diversisporales</taxon>
        <taxon>Diversisporaceae</taxon>
        <taxon>Diversispora</taxon>
    </lineage>
</organism>
<feature type="compositionally biased region" description="Basic and acidic residues" evidence="2">
    <location>
        <begin position="743"/>
        <end position="771"/>
    </location>
</feature>
<dbReference type="OrthoDB" id="2421915at2759"/>
<keyword evidence="1" id="KW-0175">Coiled coil</keyword>
<feature type="coiled-coil region" evidence="1">
    <location>
        <begin position="468"/>
        <end position="580"/>
    </location>
</feature>
<evidence type="ECO:0000256" key="2">
    <source>
        <dbReference type="SAM" id="MobiDB-lite"/>
    </source>
</evidence>
<dbReference type="AlphaFoldDB" id="A0A397IEV1"/>
<proteinExistence type="predicted"/>
<dbReference type="Proteomes" id="UP000266861">
    <property type="component" value="Unassembled WGS sequence"/>
</dbReference>
<dbReference type="InterPro" id="IPR002044">
    <property type="entry name" value="CBM20"/>
</dbReference>
<evidence type="ECO:0000259" key="3">
    <source>
        <dbReference type="PROSITE" id="PS51166"/>
    </source>
</evidence>
<feature type="region of interest" description="Disordered" evidence="2">
    <location>
        <begin position="728"/>
        <end position="773"/>
    </location>
</feature>
<dbReference type="STRING" id="1348612.A0A397IEV1"/>
<dbReference type="Gene3D" id="2.60.40.10">
    <property type="entry name" value="Immunoglobulins"/>
    <property type="match status" value="1"/>
</dbReference>
<gene>
    <name evidence="4" type="ORF">Glove_243g58</name>
</gene>
<dbReference type="SUPFAM" id="SSF49452">
    <property type="entry name" value="Starch-binding domain-like"/>
    <property type="match status" value="1"/>
</dbReference>